<name>A0A9P8T203_9ASCO</name>
<dbReference type="SUPFAM" id="SSF47973">
    <property type="entry name" value="Ribosomal protein S7"/>
    <property type="match status" value="1"/>
</dbReference>
<dbReference type="Pfam" id="PF00177">
    <property type="entry name" value="Ribosomal_S7"/>
    <property type="match status" value="1"/>
</dbReference>
<evidence type="ECO:0000313" key="5">
    <source>
        <dbReference type="EMBL" id="KAH3663121.1"/>
    </source>
</evidence>
<dbReference type="AlphaFoldDB" id="A0A9P8T203"/>
<keyword evidence="3" id="KW-0687">Ribonucleoprotein</keyword>
<dbReference type="Proteomes" id="UP000788993">
    <property type="component" value="Unassembled WGS sequence"/>
</dbReference>
<comment type="caution">
    <text evidence="5">The sequence shown here is derived from an EMBL/GenBank/DDBJ whole genome shotgun (WGS) entry which is preliminary data.</text>
</comment>
<reference evidence="5" key="1">
    <citation type="journal article" date="2021" name="Open Biol.">
        <title>Shared evolutionary footprints suggest mitochondrial oxidative damage underlies multiple complex I losses in fungi.</title>
        <authorList>
            <person name="Schikora-Tamarit M.A."/>
            <person name="Marcet-Houben M."/>
            <person name="Nosek J."/>
            <person name="Gabaldon T."/>
        </authorList>
    </citation>
    <scope>NUCLEOTIDE SEQUENCE</scope>
    <source>
        <strain evidence="5">NCAIM Y.01608</strain>
    </source>
</reference>
<proteinExistence type="inferred from homology"/>
<dbReference type="EMBL" id="JAEUBD010001266">
    <property type="protein sequence ID" value="KAH3663121.1"/>
    <property type="molecule type" value="Genomic_DNA"/>
</dbReference>
<sequence length="637" mass="74570">MLTRALRLIVRTRSLPKRQLRWYSDSPLDIEKEYGNIIEQIGYDDDGFLLKDSFYTEKTFQNSKFYQHMQKVRAEQERLIDLKLRLLAKQNEVDVEELRKQLDERVQAQVSQAQKSQQAINDNIASFERQMSLPFKVDLVGDMLKMLQFESDDLESSPVYQFLVKTDAPLAQDLRSQLLRGVSAEQKKQLESRLSHGTWSEDKRRQLQELIKKRYVEFVNYKQKKDTEPISINEIFDIMDRYSSFEQSDLYEILREIDPRFGTLYAEVRTLAEGDERKLRHIQLNRLLADETSGIWKVLNDLDSREFKAVKNVLEDERAKFEPLGAESLVAYARIAEKDEDLEIFDSIDESLGVFLQKARDNENDERVVAEVHDILITEGPLKDFLEDTKSEQYQRLQAKVNKARIKYQKEVVLNPLTKEIRSLAKEDQSKLSPEVAQINKYYDLFIQTMHELEQELKNGEYEPLSSKVHLEAPHLLDREPTPQQLAEAQKINRSRRYEAEDDTLRFCAHMIMHGGKRQRARRYINQALYLVYLETRENPVEILKQVLDTVAPLVVTRVVKTGFAKNYSIPAALTPRQRMRTGFKWILEASDSRASNDFPVRLAEEILNVYRGNSKLLEKKISLHKQAIAVRSYLKL</sequence>
<dbReference type="InterPro" id="IPR047988">
    <property type="entry name" value="Ribosomal_uS7m_fungi"/>
</dbReference>
<dbReference type="InterPro" id="IPR000235">
    <property type="entry name" value="Ribosomal_uS7"/>
</dbReference>
<dbReference type="GO" id="GO:0006412">
    <property type="term" value="P:translation"/>
    <property type="evidence" value="ECO:0007669"/>
    <property type="project" value="InterPro"/>
</dbReference>
<feature type="domain" description="Small ribosomal subunit protein uS7" evidence="4">
    <location>
        <begin position="488"/>
        <end position="632"/>
    </location>
</feature>
<organism evidence="5 6">
    <name type="scientific">Ogataea polymorpha</name>
    <dbReference type="NCBI Taxonomy" id="460523"/>
    <lineage>
        <taxon>Eukaryota</taxon>
        <taxon>Fungi</taxon>
        <taxon>Dikarya</taxon>
        <taxon>Ascomycota</taxon>
        <taxon>Saccharomycotina</taxon>
        <taxon>Pichiomycetes</taxon>
        <taxon>Pichiales</taxon>
        <taxon>Pichiaceae</taxon>
        <taxon>Ogataea</taxon>
    </lineage>
</organism>
<keyword evidence="6" id="KW-1185">Reference proteome</keyword>
<protein>
    <recommendedName>
        <fullName evidence="4">Small ribosomal subunit protein uS7 domain-containing protein</fullName>
    </recommendedName>
</protein>
<evidence type="ECO:0000256" key="2">
    <source>
        <dbReference type="ARBA" id="ARBA00022980"/>
    </source>
</evidence>
<dbReference type="InterPro" id="IPR023798">
    <property type="entry name" value="Ribosomal_uS7_dom"/>
</dbReference>
<dbReference type="InterPro" id="IPR036823">
    <property type="entry name" value="Ribosomal_uS7_dom_sf"/>
</dbReference>
<reference evidence="5" key="2">
    <citation type="submission" date="2021-01" db="EMBL/GenBank/DDBJ databases">
        <authorList>
            <person name="Schikora-Tamarit M.A."/>
        </authorList>
    </citation>
    <scope>NUCLEOTIDE SEQUENCE</scope>
    <source>
        <strain evidence="5">NCAIM Y.01608</strain>
    </source>
</reference>
<accession>A0A9P8T203</accession>
<evidence type="ECO:0000256" key="3">
    <source>
        <dbReference type="ARBA" id="ARBA00023274"/>
    </source>
</evidence>
<evidence type="ECO:0000313" key="6">
    <source>
        <dbReference type="Proteomes" id="UP000788993"/>
    </source>
</evidence>
<comment type="similarity">
    <text evidence="1">Belongs to the universal ribosomal protein uS7 family.</text>
</comment>
<evidence type="ECO:0000259" key="4">
    <source>
        <dbReference type="Pfam" id="PF00177"/>
    </source>
</evidence>
<dbReference type="CDD" id="cd14868">
    <property type="entry name" value="uS7_Mitochondria_Fungi"/>
    <property type="match status" value="1"/>
</dbReference>
<dbReference type="GO" id="GO:1990904">
    <property type="term" value="C:ribonucleoprotein complex"/>
    <property type="evidence" value="ECO:0007669"/>
    <property type="project" value="UniProtKB-KW"/>
</dbReference>
<dbReference type="PANTHER" id="PTHR11205">
    <property type="entry name" value="RIBOSOMAL PROTEIN S7"/>
    <property type="match status" value="1"/>
</dbReference>
<evidence type="ECO:0000256" key="1">
    <source>
        <dbReference type="ARBA" id="ARBA00007151"/>
    </source>
</evidence>
<dbReference type="GO" id="GO:0005840">
    <property type="term" value="C:ribosome"/>
    <property type="evidence" value="ECO:0007669"/>
    <property type="project" value="UniProtKB-KW"/>
</dbReference>
<keyword evidence="2" id="KW-0689">Ribosomal protein</keyword>
<gene>
    <name evidence="5" type="ORF">OGATHE_004697</name>
</gene>
<dbReference type="Gene3D" id="1.10.455.10">
    <property type="entry name" value="Ribosomal protein S7 domain"/>
    <property type="match status" value="1"/>
</dbReference>